<organism evidence="1">
    <name type="scientific">Leptotrichia alba</name>
    <dbReference type="NCBI Taxonomy" id="3239304"/>
    <lineage>
        <taxon>Bacteria</taxon>
        <taxon>Fusobacteriati</taxon>
        <taxon>Fusobacteriota</taxon>
        <taxon>Fusobacteriia</taxon>
        <taxon>Fusobacteriales</taxon>
        <taxon>Leptotrichiaceae</taxon>
        <taxon>Leptotrichia</taxon>
    </lineage>
</organism>
<dbReference type="RefSeq" id="WP_369716526.1">
    <property type="nucleotide sequence ID" value="NZ_CP165647.1"/>
</dbReference>
<accession>A0AB39V4K5</accession>
<evidence type="ECO:0008006" key="2">
    <source>
        <dbReference type="Google" id="ProtNLM"/>
    </source>
</evidence>
<dbReference type="AlphaFoldDB" id="A0AB39V4K5"/>
<dbReference type="KEGG" id="lala:AB8B28_02155"/>
<sequence length="321" mass="38131">MKEFLLNLENKDKIGIYRFDTDGFSVGNIIKIWDNYLLLKSYDTQNDEDGMKIYQIDKIQRIILDSDYIKNLGTNLLDKTESSYEWLYTKNLNSIDAILENIIKGKTLVFLHLKDETTEICYIVKKIGENYLLEILDYNLNITSTEIISKDYIRLIKFFDRKKINKDFEVYKVKLFVGKTYIGNIVMENGNFLVLKEIPDFENEKFVTVIQKEFIEEISKPFTEAKYIQKINLNKYFENINELDYLSTLKICQKNNLFVFIDNEDFEESKVGIITGLENERLQLKTLDKNLQFVEILNINYSDIHILYITNYCYKKLNQTF</sequence>
<evidence type="ECO:0000313" key="1">
    <source>
        <dbReference type="EMBL" id="XDU62691.1"/>
    </source>
</evidence>
<name>A0AB39V4K5_9FUSO</name>
<gene>
    <name evidence="1" type="ORF">AB8B28_02155</name>
</gene>
<protein>
    <recommendedName>
        <fullName evidence="2">DUF4868 domain-containing protein</fullName>
    </recommendedName>
</protein>
<reference evidence="1" key="1">
    <citation type="submission" date="2024-07" db="EMBL/GenBank/DDBJ databases">
        <authorList>
            <person name="Li X.-J."/>
            <person name="Wang X."/>
        </authorList>
    </citation>
    <scope>NUCLEOTIDE SEQUENCE</scope>
    <source>
        <strain evidence="1">HSP-536</strain>
    </source>
</reference>
<proteinExistence type="predicted"/>
<dbReference type="EMBL" id="CP165647">
    <property type="protein sequence ID" value="XDU62691.1"/>
    <property type="molecule type" value="Genomic_DNA"/>
</dbReference>